<feature type="compositionally biased region" description="Basic residues" evidence="1">
    <location>
        <begin position="69"/>
        <end position="78"/>
    </location>
</feature>
<feature type="region of interest" description="Disordered" evidence="1">
    <location>
        <begin position="50"/>
        <end position="86"/>
    </location>
</feature>
<reference evidence="5" key="1">
    <citation type="submission" date="2015-05" db="EMBL/GenBank/DDBJ databases">
        <title>Draft genome of Nitrosomonas communis strain Nm2.</title>
        <authorList>
            <person name="Kozlowski J.A."/>
            <person name="Kits K.D."/>
            <person name="Stein L.Y."/>
        </authorList>
    </citation>
    <scope>NUCLEOTIDE SEQUENCE [LARGE SCALE GENOMIC DNA]</scope>
    <source>
        <strain evidence="5">Nm2</strain>
    </source>
</reference>
<sequence>MNPFNKKTILVSILLAFGASAHVSANPINTSASGTSSTKVATVTDSIHGNSQVNQLDQTSKQTQPRQQIKQKKNKKFQRTVYPMFP</sequence>
<organism evidence="3 5">
    <name type="scientific">Nitrosomonas communis</name>
    <dbReference type="NCBI Taxonomy" id="44574"/>
    <lineage>
        <taxon>Bacteria</taxon>
        <taxon>Pseudomonadati</taxon>
        <taxon>Pseudomonadota</taxon>
        <taxon>Betaproteobacteria</taxon>
        <taxon>Nitrosomonadales</taxon>
        <taxon>Nitrosomonadaceae</taxon>
        <taxon>Nitrosomonas</taxon>
    </lineage>
</organism>
<evidence type="ECO:0000313" key="4">
    <source>
        <dbReference type="EMBL" id="TYP91026.1"/>
    </source>
</evidence>
<dbReference type="OrthoDB" id="9922909at2"/>
<protein>
    <submittedName>
        <fullName evidence="3">Uncharacterized protein</fullName>
    </submittedName>
</protein>
<dbReference type="PATRIC" id="fig|44574.3.peg.82"/>
<dbReference type="Proteomes" id="UP000034156">
    <property type="component" value="Chromosome"/>
</dbReference>
<feature type="chain" id="PRO_5035990317" evidence="2">
    <location>
        <begin position="26"/>
        <end position="86"/>
    </location>
</feature>
<dbReference type="Proteomes" id="UP000324176">
    <property type="component" value="Unassembled WGS sequence"/>
</dbReference>
<dbReference type="RefSeq" id="WP_046848719.1">
    <property type="nucleotide sequence ID" value="NZ_CP011451.1"/>
</dbReference>
<dbReference type="AlphaFoldDB" id="A0A0F7KAP0"/>
<evidence type="ECO:0000256" key="1">
    <source>
        <dbReference type="SAM" id="MobiDB-lite"/>
    </source>
</evidence>
<proteinExistence type="predicted"/>
<keyword evidence="5" id="KW-1185">Reference proteome</keyword>
<evidence type="ECO:0000313" key="3">
    <source>
        <dbReference type="EMBL" id="AKH36616.1"/>
    </source>
</evidence>
<name>A0A0F7KAP0_9PROT</name>
<accession>A0A0F7KAP0</accession>
<evidence type="ECO:0000313" key="6">
    <source>
        <dbReference type="Proteomes" id="UP000324176"/>
    </source>
</evidence>
<keyword evidence="2" id="KW-0732">Signal</keyword>
<dbReference type="KEGG" id="nco:AAW31_00315"/>
<evidence type="ECO:0000256" key="2">
    <source>
        <dbReference type="SAM" id="SignalP"/>
    </source>
</evidence>
<dbReference type="EMBL" id="CP011451">
    <property type="protein sequence ID" value="AKH36616.1"/>
    <property type="molecule type" value="Genomic_DNA"/>
</dbReference>
<reference evidence="4 6" key="3">
    <citation type="submission" date="2019-07" db="EMBL/GenBank/DDBJ databases">
        <title>Active sludge and wastewater microbial communities from Klosterneuburg, Austria.</title>
        <authorList>
            <person name="Wagner M."/>
        </authorList>
    </citation>
    <scope>NUCLEOTIDE SEQUENCE [LARGE SCALE GENOMIC DNA]</scope>
    <source>
        <strain evidence="4 6">Nm2</strain>
    </source>
</reference>
<feature type="compositionally biased region" description="Polar residues" evidence="1">
    <location>
        <begin position="50"/>
        <end position="63"/>
    </location>
</feature>
<gene>
    <name evidence="3" type="ORF">AAW31_00315</name>
    <name evidence="4" type="ORF">BCL69_101256</name>
</gene>
<dbReference type="EMBL" id="VNHT01000012">
    <property type="protein sequence ID" value="TYP91026.1"/>
    <property type="molecule type" value="Genomic_DNA"/>
</dbReference>
<reference evidence="3 5" key="2">
    <citation type="journal article" date="2016" name="Genome Announc.">
        <title>Genome Sequence of Nitrosomonas communis Strain Nm2, a Mesophilic Ammonia-Oxidizing Bacterium Isolated from Mediterranean Soil.</title>
        <authorList>
            <person name="Kozlowski J.A."/>
            <person name="Kits K.D."/>
            <person name="Stein L.Y."/>
        </authorList>
    </citation>
    <scope>NUCLEOTIDE SEQUENCE [LARGE SCALE GENOMIC DNA]</scope>
    <source>
        <strain evidence="3 5">Nm2</strain>
    </source>
</reference>
<feature type="signal peptide" evidence="2">
    <location>
        <begin position="1"/>
        <end position="25"/>
    </location>
</feature>
<evidence type="ECO:0000313" key="5">
    <source>
        <dbReference type="Proteomes" id="UP000034156"/>
    </source>
</evidence>